<dbReference type="EMBL" id="JAECZO010000026">
    <property type="protein sequence ID" value="KAK7202194.1"/>
    <property type="molecule type" value="Genomic_DNA"/>
</dbReference>
<feature type="compositionally biased region" description="Low complexity" evidence="1">
    <location>
        <begin position="575"/>
        <end position="592"/>
    </location>
</feature>
<feature type="region of interest" description="Disordered" evidence="1">
    <location>
        <begin position="388"/>
        <end position="430"/>
    </location>
</feature>
<comment type="caution">
    <text evidence="4">The sequence shown here is derived from an EMBL/GenBank/DDBJ whole genome shotgun (WGS) entry which is preliminary data.</text>
</comment>
<feature type="compositionally biased region" description="Polar residues" evidence="1">
    <location>
        <begin position="152"/>
        <end position="167"/>
    </location>
</feature>
<reference evidence="4 5" key="1">
    <citation type="journal article" date="2021" name="MBio">
        <title>A New Model Trypanosomatid, Novymonas esmeraldas: Genomic Perception of Its 'Candidatus Pandoraea novymonadis' Endosymbiont.</title>
        <authorList>
            <person name="Zakharova A."/>
            <person name="Saura A."/>
            <person name="Butenko A."/>
            <person name="Podesvova L."/>
            <person name="Warmusova S."/>
            <person name="Kostygov A.Y."/>
            <person name="Nenarokova A."/>
            <person name="Lukes J."/>
            <person name="Opperdoes F.R."/>
            <person name="Yurchenko V."/>
        </authorList>
    </citation>
    <scope>NUCLEOTIDE SEQUENCE [LARGE SCALE GENOMIC DNA]</scope>
    <source>
        <strain evidence="4 5">E262AT.01</strain>
    </source>
</reference>
<evidence type="ECO:0000313" key="4">
    <source>
        <dbReference type="EMBL" id="KAK7202194.1"/>
    </source>
</evidence>
<name>A0AAW0F8C7_9TRYP</name>
<evidence type="ECO:0000313" key="5">
    <source>
        <dbReference type="Proteomes" id="UP001430356"/>
    </source>
</evidence>
<keyword evidence="2" id="KW-0812">Transmembrane</keyword>
<dbReference type="AlphaFoldDB" id="A0AAW0F8C7"/>
<gene>
    <name evidence="4" type="ORF">NESM_000289400</name>
</gene>
<keyword evidence="2" id="KW-0472">Membrane</keyword>
<feature type="transmembrane region" description="Helical" evidence="2">
    <location>
        <begin position="64"/>
        <end position="88"/>
    </location>
</feature>
<keyword evidence="5" id="KW-1185">Reference proteome</keyword>
<feature type="compositionally biased region" description="Pro residues" evidence="1">
    <location>
        <begin position="323"/>
        <end position="333"/>
    </location>
</feature>
<organism evidence="4 5">
    <name type="scientific">Novymonas esmeraldas</name>
    <dbReference type="NCBI Taxonomy" id="1808958"/>
    <lineage>
        <taxon>Eukaryota</taxon>
        <taxon>Discoba</taxon>
        <taxon>Euglenozoa</taxon>
        <taxon>Kinetoplastea</taxon>
        <taxon>Metakinetoplastina</taxon>
        <taxon>Trypanosomatida</taxon>
        <taxon>Trypanosomatidae</taxon>
        <taxon>Novymonas</taxon>
    </lineage>
</organism>
<feature type="region of interest" description="Disordered" evidence="1">
    <location>
        <begin position="444"/>
        <end position="463"/>
    </location>
</feature>
<feature type="signal peptide" evidence="3">
    <location>
        <begin position="1"/>
        <end position="31"/>
    </location>
</feature>
<feature type="compositionally biased region" description="Low complexity" evidence="1">
    <location>
        <begin position="540"/>
        <end position="557"/>
    </location>
</feature>
<keyword evidence="3" id="KW-0732">Signal</keyword>
<feature type="region of interest" description="Disordered" evidence="1">
    <location>
        <begin position="252"/>
        <end position="292"/>
    </location>
</feature>
<evidence type="ECO:0000256" key="3">
    <source>
        <dbReference type="SAM" id="SignalP"/>
    </source>
</evidence>
<feature type="chain" id="PRO_5043384791" evidence="3">
    <location>
        <begin position="32"/>
        <end position="615"/>
    </location>
</feature>
<accession>A0AAW0F8C7</accession>
<feature type="compositionally biased region" description="Polar residues" evidence="1">
    <location>
        <begin position="493"/>
        <end position="516"/>
    </location>
</feature>
<feature type="region of interest" description="Disordered" evidence="1">
    <location>
        <begin position="311"/>
        <end position="350"/>
    </location>
</feature>
<proteinExistence type="predicted"/>
<feature type="region of interest" description="Disordered" evidence="1">
    <location>
        <begin position="206"/>
        <end position="232"/>
    </location>
</feature>
<evidence type="ECO:0000256" key="1">
    <source>
        <dbReference type="SAM" id="MobiDB-lite"/>
    </source>
</evidence>
<keyword evidence="2" id="KW-1133">Transmembrane helix</keyword>
<feature type="compositionally biased region" description="Polar residues" evidence="1">
    <location>
        <begin position="334"/>
        <end position="343"/>
    </location>
</feature>
<dbReference type="Proteomes" id="UP001430356">
    <property type="component" value="Unassembled WGS sequence"/>
</dbReference>
<feature type="compositionally biased region" description="Polar residues" evidence="1">
    <location>
        <begin position="207"/>
        <end position="222"/>
    </location>
</feature>
<feature type="compositionally biased region" description="Acidic residues" evidence="1">
    <location>
        <begin position="407"/>
        <end position="425"/>
    </location>
</feature>
<feature type="region of interest" description="Disordered" evidence="1">
    <location>
        <begin position="483"/>
        <end position="601"/>
    </location>
</feature>
<feature type="compositionally biased region" description="Low complexity" evidence="1">
    <location>
        <begin position="388"/>
        <end position="401"/>
    </location>
</feature>
<sequence>MLLPRWRSACAGPATATLWLLLDVCARAAAAGLMTAAPRIANDAAAGDNDGDDNGDASSSPLEVWWIGLLATVALLSVGTSVVLFIVYCCRSRSRRVEDAVRGDEIEKSIRLMTARLYRTRHGRQAAQEWPKGPTSPIGSHAVDAEGRRTPHTGTATPPSVVSSHPQETLLPSPESSLEEAATLRRAASTVSGTSAALVPQPLQIFGSPTQAMPQLRRSNGPRSREADMSTTSSCINSVLTSGYAHVDPAALSVTGQPGQTPAPKSAGVSPTSTRGVIPPPHPPLSQTPSTRVFAGIQKVELLRRALRAPQLHLSPTTVTSPPLLPPPPPPPSRQSNESTSLDVSGEAEPSEHYRAIAAFQFPATIHVDAGEEEETVVAPAVVAAGDAPATQDEDAAAAADTARDAAEEEETDAAAEEQETDATEEQSQGRLAEAMHRLLLSQPPSRESPLQPPLDTSPSLMAPLGHRVDALVTLFAPKETVASLPRSETRNSDSTQMRFTSSSRFITSHSPNGSATPRVRLHSPQSPPSDAAVHDRTGASCTISAHSATSTSAAPTQEVLHTSRSRRCVGGSHPTSPSQAPAEAPPSHASPAPAPVDDTTAYWRIVDAQFTAPL</sequence>
<evidence type="ECO:0000256" key="2">
    <source>
        <dbReference type="SAM" id="Phobius"/>
    </source>
</evidence>
<feature type="region of interest" description="Disordered" evidence="1">
    <location>
        <begin position="123"/>
        <end position="178"/>
    </location>
</feature>
<protein>
    <submittedName>
        <fullName evidence="4">Uncharacterized protein</fullName>
    </submittedName>
</protein>